<evidence type="ECO:0000313" key="2">
    <source>
        <dbReference type="Proteomes" id="UP000503197"/>
    </source>
</evidence>
<dbReference type="SUPFAM" id="SSF53474">
    <property type="entry name" value="alpha/beta-Hydrolases"/>
    <property type="match status" value="1"/>
</dbReference>
<accession>A0A6F8SZJ5</accession>
<dbReference type="Proteomes" id="UP000503197">
    <property type="component" value="Chromosome"/>
</dbReference>
<proteinExistence type="predicted"/>
<dbReference type="InterPro" id="IPR029058">
    <property type="entry name" value="AB_hydrolase_fold"/>
</dbReference>
<reference evidence="1 2" key="1">
    <citation type="submission" date="2020-02" db="EMBL/GenBank/DDBJ databases">
        <title>Complete Genome Sequence of Halomonas meridiana strain BAA-801, Isolated from Deep Sea Thermal Vent.</title>
        <authorList>
            <person name="Takahashi Y."/>
            <person name="Takahashi H."/>
            <person name="Galipon J."/>
            <person name="Arakawa K."/>
        </authorList>
    </citation>
    <scope>NUCLEOTIDE SEQUENCE [LARGE SCALE GENOMIC DNA]</scope>
    <source>
        <strain evidence="1 2">Slthf1</strain>
    </source>
</reference>
<dbReference type="Gene3D" id="3.40.50.1820">
    <property type="entry name" value="alpha/beta hydrolase"/>
    <property type="match status" value="1"/>
</dbReference>
<name>A0A6F8SZJ5_9GAMM</name>
<dbReference type="EMBL" id="AP022821">
    <property type="protein sequence ID" value="BCA93337.1"/>
    <property type="molecule type" value="Genomic_DNA"/>
</dbReference>
<gene>
    <name evidence="1" type="ORF">HMSLTHF_31120</name>
</gene>
<protein>
    <recommendedName>
        <fullName evidence="3">Alpha/beta hydrolase</fullName>
    </recommendedName>
</protein>
<dbReference type="AlphaFoldDB" id="A0A6F8SZJ5"/>
<evidence type="ECO:0008006" key="3">
    <source>
        <dbReference type="Google" id="ProtNLM"/>
    </source>
</evidence>
<sequence length="277" mass="30898">MGMLRVFMYQFGSFGLSIKPGEQPYAVVVCAGIGDMTKPHPNFEMRDSCQEAFGDSVHQLFVRDMSRAWYQHPEGWDALLEALGAYCLEHSIEHVAIMGLSMGGYGALELSRALPFAATASLKTFNVVALSTRTRLLPIPAFDFRNTELLRQIPPLRQPPLWQSLHSGAHYTLVFAIDELEDTLHAWHVARRQDIQVLAATGSHNIAHQLRVEGKLTLFLQQLFSPSVSARLVEEVGFFPPKPAHFALAIARHDGYPVAQQEHIATSLTHSERPDGF</sequence>
<evidence type="ECO:0000313" key="1">
    <source>
        <dbReference type="EMBL" id="BCA93337.1"/>
    </source>
</evidence>
<organism evidence="1 2">
    <name type="scientific">Vreelandella aquamarina</name>
    <dbReference type="NCBI Taxonomy" id="77097"/>
    <lineage>
        <taxon>Bacteria</taxon>
        <taxon>Pseudomonadati</taxon>
        <taxon>Pseudomonadota</taxon>
        <taxon>Gammaproteobacteria</taxon>
        <taxon>Oceanospirillales</taxon>
        <taxon>Halomonadaceae</taxon>
        <taxon>Vreelandella</taxon>
    </lineage>
</organism>